<dbReference type="InterPro" id="IPR011095">
    <property type="entry name" value="Dala_Dala_lig_C"/>
</dbReference>
<accession>A0A0L6JI21</accession>
<reference evidence="7" key="1">
    <citation type="submission" date="2015-07" db="EMBL/GenBank/DDBJ databases">
        <title>Near-Complete Genome Sequence of the Cellulolytic Bacterium Bacteroides (Pseudobacteroides) cellulosolvens ATCC 35603.</title>
        <authorList>
            <person name="Dassa B."/>
            <person name="Utturkar S.M."/>
            <person name="Klingeman D.M."/>
            <person name="Hurt R.A."/>
            <person name="Keller M."/>
            <person name="Xu J."/>
            <person name="Reddy Y.H.K."/>
            <person name="Borovok I."/>
            <person name="Grinberg I.R."/>
            <person name="Lamed R."/>
            <person name="Zhivin O."/>
            <person name="Bayer E.A."/>
            <person name="Brown S.D."/>
        </authorList>
    </citation>
    <scope>NUCLEOTIDE SEQUENCE [LARGE SCALE GENOMIC DNA]</scope>
    <source>
        <strain evidence="7">DSM 2933</strain>
    </source>
</reference>
<dbReference type="SUPFAM" id="SSF56059">
    <property type="entry name" value="Glutathione synthetase ATP-binding domain-like"/>
    <property type="match status" value="1"/>
</dbReference>
<dbReference type="RefSeq" id="WP_036943910.1">
    <property type="nucleotide sequence ID" value="NZ_JQKC01000024.1"/>
</dbReference>
<dbReference type="PROSITE" id="PS50975">
    <property type="entry name" value="ATP_GRASP"/>
    <property type="match status" value="1"/>
</dbReference>
<proteinExistence type="inferred from homology"/>
<dbReference type="SUPFAM" id="SSF52440">
    <property type="entry name" value="PreATP-grasp domain"/>
    <property type="match status" value="1"/>
</dbReference>
<evidence type="ECO:0000256" key="2">
    <source>
        <dbReference type="ARBA" id="ARBA00022598"/>
    </source>
</evidence>
<dbReference type="Gene3D" id="3.30.470.20">
    <property type="entry name" value="ATP-grasp fold, B domain"/>
    <property type="match status" value="1"/>
</dbReference>
<dbReference type="AlphaFoldDB" id="A0A0L6JI21"/>
<evidence type="ECO:0000256" key="4">
    <source>
        <dbReference type="PROSITE-ProRule" id="PRU00409"/>
    </source>
</evidence>
<organism evidence="6 7">
    <name type="scientific">Pseudobacteroides cellulosolvens ATCC 35603 = DSM 2933</name>
    <dbReference type="NCBI Taxonomy" id="398512"/>
    <lineage>
        <taxon>Bacteria</taxon>
        <taxon>Bacillati</taxon>
        <taxon>Bacillota</taxon>
        <taxon>Clostridia</taxon>
        <taxon>Eubacteriales</taxon>
        <taxon>Oscillospiraceae</taxon>
        <taxon>Pseudobacteroides</taxon>
    </lineage>
</organism>
<evidence type="ECO:0000313" key="6">
    <source>
        <dbReference type="EMBL" id="KNY25343.1"/>
    </source>
</evidence>
<dbReference type="InterPro" id="IPR011761">
    <property type="entry name" value="ATP-grasp"/>
</dbReference>
<dbReference type="InterPro" id="IPR016185">
    <property type="entry name" value="PreATP-grasp_dom_sf"/>
</dbReference>
<dbReference type="EMBL" id="LGTC01000001">
    <property type="protein sequence ID" value="KNY25343.1"/>
    <property type="molecule type" value="Genomic_DNA"/>
</dbReference>
<keyword evidence="4" id="KW-0547">Nucleotide-binding</keyword>
<keyword evidence="4" id="KW-0067">ATP-binding</keyword>
<keyword evidence="7" id="KW-1185">Reference proteome</keyword>
<gene>
    <name evidence="6" type="ORF">Bccel_0603</name>
</gene>
<feature type="domain" description="ATP-grasp" evidence="5">
    <location>
        <begin position="136"/>
        <end position="363"/>
    </location>
</feature>
<sequence length="389" mass="44363">MDNLYYDFNLLGDYIDALMPKLRIAVIYGGDSKEAGSVLYSTYNTRSWKSYKTVASEIKTSLEQIGFKNVFLFPDNMELTKNLKDNRIHMVWLNTGGVQGDNPMCHTAALLEMLGIPYVGHSPMNYTILDNKHVFKYFSKGIGINTAPFVTWDMSKGLFIPERNNLFKSVFKDYDGPFIAKPISGRASNHVLFVKSGFELQEAISEIFAATQNIVLIEKYLPGREYCVAVSGNVKYRAGSFVKMSKPFVFSEIERVLDEDELIFTSMDKRNITDNRAILLSDEIQSKVKYKLGEIGRWVHEAYSLNTLVRIDIREDKDGSLNVLEVNPKPDLKKPQDGVISLVCKGLEEHNMSYNDLILSIFANQMDYLLVNRKSSMQHIYNLLQKEIC</sequence>
<keyword evidence="2 6" id="KW-0436">Ligase</keyword>
<dbReference type="GO" id="GO:0071555">
    <property type="term" value="P:cell wall organization"/>
    <property type="evidence" value="ECO:0007669"/>
    <property type="project" value="UniProtKB-KW"/>
</dbReference>
<comment type="caution">
    <text evidence="6">The sequence shown here is derived from an EMBL/GenBank/DDBJ whole genome shotgun (WGS) entry which is preliminary data.</text>
</comment>
<dbReference type="Pfam" id="PF07478">
    <property type="entry name" value="Dala_Dala_lig_C"/>
    <property type="match status" value="1"/>
</dbReference>
<evidence type="ECO:0000313" key="7">
    <source>
        <dbReference type="Proteomes" id="UP000036923"/>
    </source>
</evidence>
<dbReference type="GO" id="GO:0046872">
    <property type="term" value="F:metal ion binding"/>
    <property type="evidence" value="ECO:0007669"/>
    <property type="project" value="InterPro"/>
</dbReference>
<protein>
    <submittedName>
        <fullName evidence="6">D-alanine--D-alanine ligase domain protein</fullName>
    </submittedName>
</protein>
<keyword evidence="3" id="KW-0961">Cell wall biogenesis/degradation</keyword>
<evidence type="ECO:0000256" key="3">
    <source>
        <dbReference type="ARBA" id="ARBA00023316"/>
    </source>
</evidence>
<evidence type="ECO:0000259" key="5">
    <source>
        <dbReference type="PROSITE" id="PS50975"/>
    </source>
</evidence>
<dbReference type="PANTHER" id="PTHR23132">
    <property type="entry name" value="D-ALANINE--D-ALANINE LIGASE"/>
    <property type="match status" value="1"/>
</dbReference>
<dbReference type="eggNOG" id="COG1181">
    <property type="taxonomic scope" value="Bacteria"/>
</dbReference>
<dbReference type="Gene3D" id="3.40.50.20">
    <property type="match status" value="1"/>
</dbReference>
<comment type="similarity">
    <text evidence="1">Belongs to the D-alanine--D-alanine ligase family.</text>
</comment>
<dbReference type="OrthoDB" id="9813261at2"/>
<name>A0A0L6JI21_9FIRM</name>
<dbReference type="GO" id="GO:0008716">
    <property type="term" value="F:D-alanine-D-alanine ligase activity"/>
    <property type="evidence" value="ECO:0007669"/>
    <property type="project" value="InterPro"/>
</dbReference>
<dbReference type="Proteomes" id="UP000036923">
    <property type="component" value="Unassembled WGS sequence"/>
</dbReference>
<dbReference type="PANTHER" id="PTHR23132:SF23">
    <property type="entry name" value="D-ALANINE--D-ALANINE LIGASE B"/>
    <property type="match status" value="1"/>
</dbReference>
<evidence type="ECO:0000256" key="1">
    <source>
        <dbReference type="ARBA" id="ARBA00010871"/>
    </source>
</evidence>
<dbReference type="GO" id="GO:0005524">
    <property type="term" value="F:ATP binding"/>
    <property type="evidence" value="ECO:0007669"/>
    <property type="project" value="UniProtKB-UniRule"/>
</dbReference>
<dbReference type="STRING" id="398512.Bccel_0603"/>